<dbReference type="EMBL" id="CAJQZP010001352">
    <property type="protein sequence ID" value="CAG5040959.1"/>
    <property type="molecule type" value="Genomic_DNA"/>
</dbReference>
<sequence length="209" mass="23293">MPSKHTRYCFESADYVVINKVILDTEWKALMKDDVSAEAAVDLFYDGIYDSDCAAVQVLENINIFGSKLSIRSINKSPAMTETFHQDPALPDLLTYEILSCSLEKQEQEILLNACSIGSSHQHVYLPISSSSSILETPVMTENLHQEPTLCDIVTNDDPSCSPERREPEMPLEPCLIASLHQNVCLPSSSSLLKAPVITETEKMSHKYI</sequence>
<accession>A0A8S3XSH9</accession>
<keyword evidence="2" id="KW-1185">Reference proteome</keyword>
<protein>
    <submittedName>
        <fullName evidence="1">(apollo) hypothetical protein</fullName>
    </submittedName>
</protein>
<comment type="caution">
    <text evidence="1">The sequence shown here is derived from an EMBL/GenBank/DDBJ whole genome shotgun (WGS) entry which is preliminary data.</text>
</comment>
<dbReference type="AlphaFoldDB" id="A0A8S3XSH9"/>
<evidence type="ECO:0000313" key="1">
    <source>
        <dbReference type="EMBL" id="CAG5040959.1"/>
    </source>
</evidence>
<reference evidence="1" key="1">
    <citation type="submission" date="2021-04" db="EMBL/GenBank/DDBJ databases">
        <authorList>
            <person name="Tunstrom K."/>
        </authorList>
    </citation>
    <scope>NUCLEOTIDE SEQUENCE</scope>
</reference>
<organism evidence="1 2">
    <name type="scientific">Parnassius apollo</name>
    <name type="common">Apollo butterfly</name>
    <name type="synonym">Papilio apollo</name>
    <dbReference type="NCBI Taxonomy" id="110799"/>
    <lineage>
        <taxon>Eukaryota</taxon>
        <taxon>Metazoa</taxon>
        <taxon>Ecdysozoa</taxon>
        <taxon>Arthropoda</taxon>
        <taxon>Hexapoda</taxon>
        <taxon>Insecta</taxon>
        <taxon>Pterygota</taxon>
        <taxon>Neoptera</taxon>
        <taxon>Endopterygota</taxon>
        <taxon>Lepidoptera</taxon>
        <taxon>Glossata</taxon>
        <taxon>Ditrysia</taxon>
        <taxon>Papilionoidea</taxon>
        <taxon>Papilionidae</taxon>
        <taxon>Parnassiinae</taxon>
        <taxon>Parnassini</taxon>
        <taxon>Parnassius</taxon>
        <taxon>Parnassius</taxon>
    </lineage>
</organism>
<name>A0A8S3XSH9_PARAO</name>
<evidence type="ECO:0000313" key="2">
    <source>
        <dbReference type="Proteomes" id="UP000691718"/>
    </source>
</evidence>
<dbReference type="Proteomes" id="UP000691718">
    <property type="component" value="Unassembled WGS sequence"/>
</dbReference>
<gene>
    <name evidence="1" type="ORF">PAPOLLO_LOCUS22012</name>
</gene>
<proteinExistence type="predicted"/>
<dbReference type="OrthoDB" id="10448042at2759"/>